<feature type="transmembrane region" description="Helical" evidence="1">
    <location>
        <begin position="41"/>
        <end position="63"/>
    </location>
</feature>
<keyword evidence="1" id="KW-0812">Transmembrane</keyword>
<reference evidence="4 5" key="1">
    <citation type="journal article" date="2013" name="J. Virol.">
        <title>Genomic characterization of Japanese macaque rhadinovirus, a novel herpesvirus isolated from a nonhuman primate with a spontaneous inflammatory demyelinating disease.</title>
        <authorList>
            <person name="Estep R.D."/>
            <person name="Hansen S.G."/>
            <person name="Rogers K.S."/>
            <person name="Axthelm M.K."/>
            <person name="Wong S.W."/>
        </authorList>
    </citation>
    <scope>NUCLEOTIDE SEQUENCE [LARGE SCALE GENOMIC DNA]</scope>
    <source>
        <strain evidence="3">12E2</strain>
        <strain evidence="2">3A1</strain>
    </source>
</reference>
<dbReference type="KEGG" id="vg:3416472"/>
<evidence type="ECO:0000313" key="4">
    <source>
        <dbReference type="Proteomes" id="UP000124292"/>
    </source>
</evidence>
<dbReference type="EMBL" id="JN885136">
    <property type="protein sequence ID" value="AEW87606.1"/>
    <property type="molecule type" value="Genomic_DNA"/>
</dbReference>
<accession>G9JMQ9</accession>
<evidence type="ECO:0000256" key="1">
    <source>
        <dbReference type="SAM" id="Phobius"/>
    </source>
</evidence>
<keyword evidence="1" id="KW-1133">Transmembrane helix</keyword>
<organism evidence="3 4">
    <name type="scientific">Macaca fuscata rhadinovirus</name>
    <dbReference type="NCBI Taxonomy" id="272551"/>
    <lineage>
        <taxon>Viruses</taxon>
        <taxon>Duplodnaviria</taxon>
        <taxon>Heunggongvirae</taxon>
        <taxon>Peploviricota</taxon>
        <taxon>Herviviricetes</taxon>
        <taxon>Herpesvirales</taxon>
        <taxon>Orthoherpesviridae</taxon>
        <taxon>Gammaherpesvirinae</taxon>
        <taxon>Rhadinovirus</taxon>
        <taxon>Rhadinovirus macacinegamma11</taxon>
        <taxon>macacine gammaherpesvirus 11</taxon>
    </lineage>
</organism>
<evidence type="ECO:0000313" key="2">
    <source>
        <dbReference type="EMBL" id="AEW87606.1"/>
    </source>
</evidence>
<dbReference type="RefSeq" id="YP_238384.1">
    <property type="nucleotide sequence ID" value="NC_007016.1"/>
</dbReference>
<dbReference type="EMBL" id="JN885137">
    <property type="protein sequence ID" value="AEW87776.1"/>
    <property type="molecule type" value="Genomic_DNA"/>
</dbReference>
<dbReference type="GeneID" id="3416472"/>
<evidence type="ECO:0000313" key="5">
    <source>
        <dbReference type="Proteomes" id="UP000133219"/>
    </source>
</evidence>
<keyword evidence="1" id="KW-0472">Membrane</keyword>
<name>G9JMQ9_9GAMA</name>
<evidence type="ECO:0000313" key="3">
    <source>
        <dbReference type="EMBL" id="AEW87776.1"/>
    </source>
</evidence>
<sequence length="81" mass="8958">MDTDDNQVIKLFFIQDSGGRVYSGVGGSISRRWEWLMNPHLVLGSGALCILLVQLNLNLACLGRTNQKTAWPRLLGALCKL</sequence>
<dbReference type="Proteomes" id="UP000133219">
    <property type="component" value="Segment"/>
</dbReference>
<dbReference type="Proteomes" id="UP000124292">
    <property type="component" value="Genome"/>
</dbReference>
<proteinExistence type="predicted"/>
<gene>
    <name evidence="3" type="ORF">JM81</name>
</gene>
<protein>
    <submittedName>
        <fullName evidence="3">JM81</fullName>
    </submittedName>
</protein>